<dbReference type="EMBL" id="JAAGLU010000990">
    <property type="protein sequence ID" value="NEC93590.1"/>
    <property type="molecule type" value="Genomic_DNA"/>
</dbReference>
<reference evidence="1" key="1">
    <citation type="submission" date="2020-01" db="EMBL/GenBank/DDBJ databases">
        <title>Insect and environment-associated Actinomycetes.</title>
        <authorList>
            <person name="Currrie C."/>
            <person name="Chevrette M."/>
            <person name="Carlson C."/>
            <person name="Stubbendieck R."/>
            <person name="Wendt-Pienkowski E."/>
        </authorList>
    </citation>
    <scope>NUCLEOTIDE SEQUENCE</scope>
    <source>
        <strain evidence="1">SID12501</strain>
    </source>
</reference>
<dbReference type="AlphaFoldDB" id="A0A6B3CC47"/>
<dbReference type="RefSeq" id="WP_164325541.1">
    <property type="nucleotide sequence ID" value="NZ_JAAGLU010000990.1"/>
</dbReference>
<accession>A0A6B3CC47</accession>
<gene>
    <name evidence="1" type="ORF">G3I71_49495</name>
</gene>
<protein>
    <submittedName>
        <fullName evidence="1">Uncharacterized protein</fullName>
    </submittedName>
</protein>
<evidence type="ECO:0000313" key="1">
    <source>
        <dbReference type="EMBL" id="NEC93590.1"/>
    </source>
</evidence>
<organism evidence="1">
    <name type="scientific">Streptomyces sp. SID12501</name>
    <dbReference type="NCBI Taxonomy" id="2706042"/>
    <lineage>
        <taxon>Bacteria</taxon>
        <taxon>Bacillati</taxon>
        <taxon>Actinomycetota</taxon>
        <taxon>Actinomycetes</taxon>
        <taxon>Kitasatosporales</taxon>
        <taxon>Streptomycetaceae</taxon>
        <taxon>Streptomyces</taxon>
    </lineage>
</organism>
<proteinExistence type="predicted"/>
<sequence>RGAGAFRDALRRANTIADDAGRFSLPDGFAVPGSAADVVADPEELLEVVTAIDRIDPVNWPARTFITSLLWRAREREPVAHTLVAHLPQ</sequence>
<name>A0A6B3CC47_9ACTN</name>
<feature type="non-terminal residue" evidence="1">
    <location>
        <position position="1"/>
    </location>
</feature>
<comment type="caution">
    <text evidence="1">The sequence shown here is derived from an EMBL/GenBank/DDBJ whole genome shotgun (WGS) entry which is preliminary data.</text>
</comment>